<evidence type="ECO:0000313" key="2">
    <source>
        <dbReference type="EMBL" id="CAI8852950.1"/>
    </source>
</evidence>
<feature type="domain" description="MEDS" evidence="1">
    <location>
        <begin position="22"/>
        <end position="179"/>
    </location>
</feature>
<name>A0AA35Y1K5_METCP</name>
<dbReference type="AlphaFoldDB" id="A0AA35Y1K5"/>
<evidence type="ECO:0000259" key="1">
    <source>
        <dbReference type="Pfam" id="PF14417"/>
    </source>
</evidence>
<dbReference type="EMBL" id="OX458332">
    <property type="protein sequence ID" value="CAI8852950.1"/>
    <property type="molecule type" value="Genomic_DNA"/>
</dbReference>
<organism evidence="2 3">
    <name type="scientific">Methylococcus capsulatus</name>
    <dbReference type="NCBI Taxonomy" id="414"/>
    <lineage>
        <taxon>Bacteria</taxon>
        <taxon>Pseudomonadati</taxon>
        <taxon>Pseudomonadota</taxon>
        <taxon>Gammaproteobacteria</taxon>
        <taxon>Methylococcales</taxon>
        <taxon>Methylococcaceae</taxon>
        <taxon>Methylococcus</taxon>
    </lineage>
</organism>
<reference evidence="2" key="1">
    <citation type="submission" date="2023-03" db="EMBL/GenBank/DDBJ databases">
        <authorList>
            <person name="Pearce D."/>
        </authorList>
    </citation>
    <scope>NUCLEOTIDE SEQUENCE</scope>
    <source>
        <strain evidence="2">Mc</strain>
    </source>
</reference>
<dbReference type="Proteomes" id="UP001158598">
    <property type="component" value="Chromosome"/>
</dbReference>
<protein>
    <recommendedName>
        <fullName evidence="1">MEDS domain-containing protein</fullName>
    </recommendedName>
</protein>
<gene>
    <name evidence="2" type="ORF">MCNOR_2535</name>
</gene>
<accession>A0AA35Y1K5</accession>
<dbReference type="RefSeq" id="WP_282213288.1">
    <property type="nucleotide sequence ID" value="NZ_OX458332.1"/>
</dbReference>
<proteinExistence type="predicted"/>
<sequence>MTASARATVSLGFTAELFPPGTHMCYIYNDERERLEIMSEFVRSGIESGEKIAYFVEEMSPQALRDYLAGLGIVPTEEAQLEIAPSVDVYCPEGRFSPDRMLGRLRSAYEDGIREGFNGVRLTGEMHWALRGLPGSERLAEYESRINLLVVDCPLTVICQYDANHFDGATLFKILNAHPMMIVRGQVVHNPYYLSPEEYFARYPVPNV</sequence>
<evidence type="ECO:0000313" key="3">
    <source>
        <dbReference type="Proteomes" id="UP001158598"/>
    </source>
</evidence>
<dbReference type="Pfam" id="PF14417">
    <property type="entry name" value="MEDS"/>
    <property type="match status" value="1"/>
</dbReference>
<dbReference type="InterPro" id="IPR025847">
    <property type="entry name" value="MEDS_domain"/>
</dbReference>